<dbReference type="PROSITE" id="PS51898">
    <property type="entry name" value="TYR_RECOMBINASE"/>
    <property type="match status" value="1"/>
</dbReference>
<organism evidence="4 5">
    <name type="scientific">Pseudosulfitobacter pseudonitzschiae</name>
    <dbReference type="NCBI Taxonomy" id="1402135"/>
    <lineage>
        <taxon>Bacteria</taxon>
        <taxon>Pseudomonadati</taxon>
        <taxon>Pseudomonadota</taxon>
        <taxon>Alphaproteobacteria</taxon>
        <taxon>Rhodobacterales</taxon>
        <taxon>Roseobacteraceae</taxon>
        <taxon>Pseudosulfitobacter</taxon>
    </lineage>
</organism>
<dbReference type="InterPro" id="IPR013762">
    <property type="entry name" value="Integrase-like_cat_sf"/>
</dbReference>
<dbReference type="OrthoDB" id="9808346at2"/>
<evidence type="ECO:0000313" key="4">
    <source>
        <dbReference type="EMBL" id="KEJ93966.1"/>
    </source>
</evidence>
<keyword evidence="2" id="KW-0233">DNA recombination</keyword>
<dbReference type="SUPFAM" id="SSF56349">
    <property type="entry name" value="DNA breaking-rejoining enzymes"/>
    <property type="match status" value="1"/>
</dbReference>
<feature type="domain" description="Tyr recombinase" evidence="3">
    <location>
        <begin position="150"/>
        <end position="324"/>
    </location>
</feature>
<dbReference type="PANTHER" id="PTHR30349">
    <property type="entry name" value="PHAGE INTEGRASE-RELATED"/>
    <property type="match status" value="1"/>
</dbReference>
<dbReference type="Proteomes" id="UP000027746">
    <property type="component" value="Unassembled WGS sequence"/>
</dbReference>
<dbReference type="PANTHER" id="PTHR30349:SF94">
    <property type="entry name" value="INTEGRASE_RECOMBINASE HI_1414-RELATED"/>
    <property type="match status" value="1"/>
</dbReference>
<name>A0A073IWY3_9RHOB</name>
<gene>
    <name evidence="4" type="ORF">SUH3_11890</name>
</gene>
<dbReference type="InterPro" id="IPR050090">
    <property type="entry name" value="Tyrosine_recombinase_XerCD"/>
</dbReference>
<protein>
    <submittedName>
        <fullName evidence="4">Integrase</fullName>
    </submittedName>
</protein>
<dbReference type="InterPro" id="IPR002104">
    <property type="entry name" value="Integrase_catalytic"/>
</dbReference>
<dbReference type="GO" id="GO:0015074">
    <property type="term" value="P:DNA integration"/>
    <property type="evidence" value="ECO:0007669"/>
    <property type="project" value="UniProtKB-KW"/>
</dbReference>
<reference evidence="4 5" key="1">
    <citation type="submission" date="2014-01" db="EMBL/GenBank/DDBJ databases">
        <title>Sulfitobacter sp. H3 (MCCC 1A00686) Genome Sequencing.</title>
        <authorList>
            <person name="Lai Q."/>
            <person name="Hong Z."/>
        </authorList>
    </citation>
    <scope>NUCLEOTIDE SEQUENCE [LARGE SCALE GENOMIC DNA]</scope>
    <source>
        <strain evidence="4 5">H3</strain>
    </source>
</reference>
<evidence type="ECO:0000313" key="5">
    <source>
        <dbReference type="Proteomes" id="UP000027746"/>
    </source>
</evidence>
<dbReference type="GO" id="GO:0006310">
    <property type="term" value="P:DNA recombination"/>
    <property type="evidence" value="ECO:0007669"/>
    <property type="project" value="UniProtKB-KW"/>
</dbReference>
<sequence length="348" mass="38618">MPLKLIRRNGTGNYYLRGNVAGSNIYTSTGTSDHQAAENIRIRTEAQILERASLGRRATVTFAEAALNYMNTGGETRFLAPILKHFGRDTRLAEIDNAAVNQAAAKLYAGAKPATINRQLITPISAILTMAAEDGLCEWRKLRRRRVSDKKTRWLTPEEFETLAAKLDAHLVPIIGFMIGTGARVRETLTLQTSTLYLAQGQALLTDTKNGAPRMVRLPGRAVEMIETRELPEMGTAFTTNKGLPYAIKDNTGGQIRRGFNNARDAAELGPDVTPHTIRHTWATWHYAQNRDFGALLDLGGWSKADVANIYRKIAPDDLAERLLAHGWDYRTAGRLDALQQSPLRIVR</sequence>
<keyword evidence="5" id="KW-1185">Reference proteome</keyword>
<evidence type="ECO:0000256" key="1">
    <source>
        <dbReference type="ARBA" id="ARBA00022908"/>
    </source>
</evidence>
<dbReference type="GO" id="GO:0003677">
    <property type="term" value="F:DNA binding"/>
    <property type="evidence" value="ECO:0007669"/>
    <property type="project" value="InterPro"/>
</dbReference>
<dbReference type="EMBL" id="JAMD01000021">
    <property type="protein sequence ID" value="KEJ93966.1"/>
    <property type="molecule type" value="Genomic_DNA"/>
</dbReference>
<evidence type="ECO:0000256" key="2">
    <source>
        <dbReference type="ARBA" id="ARBA00023172"/>
    </source>
</evidence>
<keyword evidence="1" id="KW-0229">DNA integration</keyword>
<evidence type="ECO:0000259" key="3">
    <source>
        <dbReference type="PROSITE" id="PS51898"/>
    </source>
</evidence>
<dbReference type="InterPro" id="IPR011010">
    <property type="entry name" value="DNA_brk_join_enz"/>
</dbReference>
<proteinExistence type="predicted"/>
<dbReference type="Pfam" id="PF00589">
    <property type="entry name" value="Phage_integrase"/>
    <property type="match status" value="1"/>
</dbReference>
<dbReference type="Gene3D" id="1.10.443.10">
    <property type="entry name" value="Intergrase catalytic core"/>
    <property type="match status" value="1"/>
</dbReference>
<accession>A0A073IWY3</accession>
<dbReference type="AlphaFoldDB" id="A0A073IWY3"/>
<dbReference type="CDD" id="cd00796">
    <property type="entry name" value="INT_Rci_Hp1_C"/>
    <property type="match status" value="1"/>
</dbReference>
<comment type="caution">
    <text evidence="4">The sequence shown here is derived from an EMBL/GenBank/DDBJ whole genome shotgun (WGS) entry which is preliminary data.</text>
</comment>